<dbReference type="FunFam" id="3.40.50.300:FF:000011">
    <property type="entry name" value="Putative ABC transporter ATP-binding component"/>
    <property type="match status" value="1"/>
</dbReference>
<name>A0A0V8M3I4_9CHLR</name>
<dbReference type="AlphaFoldDB" id="A0A0V8M3I4"/>
<dbReference type="eggNOG" id="COG0488">
    <property type="taxonomic scope" value="Bacteria"/>
</dbReference>
<evidence type="ECO:0000313" key="6">
    <source>
        <dbReference type="EMBL" id="KSV18339.1"/>
    </source>
</evidence>
<dbReference type="InterPro" id="IPR032781">
    <property type="entry name" value="ABC_tran_Xtn"/>
</dbReference>
<dbReference type="InterPro" id="IPR037118">
    <property type="entry name" value="Val-tRNA_synth_C_sf"/>
</dbReference>
<dbReference type="GO" id="GO:0003677">
    <property type="term" value="F:DNA binding"/>
    <property type="evidence" value="ECO:0007669"/>
    <property type="project" value="InterPro"/>
</dbReference>
<dbReference type="Gene3D" id="1.10.287.380">
    <property type="entry name" value="Valyl-tRNA synthetase, C-terminal domain"/>
    <property type="match status" value="1"/>
</dbReference>
<dbReference type="EMBL" id="JGYD01000011">
    <property type="protein sequence ID" value="KSV18339.1"/>
    <property type="molecule type" value="Genomic_DNA"/>
</dbReference>
<dbReference type="Proteomes" id="UP000053577">
    <property type="component" value="Unassembled WGS sequence"/>
</dbReference>
<dbReference type="Pfam" id="PF12848">
    <property type="entry name" value="ABC_tran_Xtn"/>
    <property type="match status" value="1"/>
</dbReference>
<protein>
    <submittedName>
        <fullName evidence="6">ABC transporter ATP-binding protein</fullName>
    </submittedName>
</protein>
<dbReference type="PATRIC" id="fig|61435.5.peg.532"/>
<evidence type="ECO:0000256" key="2">
    <source>
        <dbReference type="ARBA" id="ARBA00022741"/>
    </source>
</evidence>
<feature type="domain" description="ABC transporter" evidence="5">
    <location>
        <begin position="325"/>
        <end position="540"/>
    </location>
</feature>
<dbReference type="FunFam" id="3.40.50.300:FF:000309">
    <property type="entry name" value="ABC transporter ATP-binding protein"/>
    <property type="match status" value="1"/>
</dbReference>
<dbReference type="InterPro" id="IPR003593">
    <property type="entry name" value="AAA+_ATPase"/>
</dbReference>
<dbReference type="PROSITE" id="PS00211">
    <property type="entry name" value="ABC_TRANSPORTER_1"/>
    <property type="match status" value="2"/>
</dbReference>
<keyword evidence="2" id="KW-0547">Nucleotide-binding</keyword>
<dbReference type="RefSeq" id="WP_058292286.1">
    <property type="nucleotide sequence ID" value="NZ_JGYD01000011.1"/>
</dbReference>
<evidence type="ECO:0000259" key="5">
    <source>
        <dbReference type="PROSITE" id="PS50893"/>
    </source>
</evidence>
<dbReference type="PROSITE" id="PS50893">
    <property type="entry name" value="ABC_TRANSPORTER_2"/>
    <property type="match status" value="2"/>
</dbReference>
<sequence length="663" mass="74170">MLNIQNLSKSFGVRSLYTGVNLNIGARDRLALLGPNGSGKTTLFEMIAGRLEADEGKIILRRGTTVGYLEQDIKPSSKQPLLKAVSSASDRLSSLSHKISLLQGELAEEKDGSENNRLLNELGELQHSFEALGGYNAEQEAKLILAGLGFKPADFDRPLHEFSGGWLMRAELAKLLFLSPDILILDEPTNHLDLESTRWFESYLKQYSGSVLFTSHDRAFLNSIATKILSLEDQKARLYSGNYDSYLRERELRLNQLESQARRQQELIDKETKFIERFRYKATKASQVQSRIKKLDKLSAVAIPRQTKKIHFNFPEPERSGHDVIKLRNLTKSYGDLVIYQGLELVLARGDKAALVGPNGAGKTTLLKILAGVMPFDSGYRNLGANVNTAYFAQYYVESLSPANNLIEELETILPDAPEQQLRGMLGAFLFSGDDVKKRISVLSGGEKTRLAIAKMLLKPANLVLMDEPTNHLDIPAREILADALQAYKGTLCFITHDRTLIREVANKIIEVRNGKIRVFEGDYDAYLEFAAANPFEGEAPKNPAPVISHRPAPVPAALSQKQRKTLEGQIRNQHYKETGALKKEISDTEAEITNLEQRKQELETLLADPDLYRSGQKAADTSAEYKNCKEQLVTLGDKWLRLCQQNDTLKQKLEDALKALDN</sequence>
<evidence type="ECO:0000313" key="7">
    <source>
        <dbReference type="Proteomes" id="UP000053577"/>
    </source>
</evidence>
<dbReference type="InterPro" id="IPR032524">
    <property type="entry name" value="ABC_tran_C"/>
</dbReference>
<dbReference type="InterPro" id="IPR027417">
    <property type="entry name" value="P-loop_NTPase"/>
</dbReference>
<evidence type="ECO:0000256" key="4">
    <source>
        <dbReference type="SAM" id="Coils"/>
    </source>
</evidence>
<dbReference type="PANTHER" id="PTHR42855:SF2">
    <property type="entry name" value="DRUG RESISTANCE ABC TRANSPORTER,ATP-BINDING PROTEIN"/>
    <property type="match status" value="1"/>
</dbReference>
<dbReference type="CDD" id="cd03221">
    <property type="entry name" value="ABCF_EF-3"/>
    <property type="match status" value="2"/>
</dbReference>
<evidence type="ECO:0000256" key="3">
    <source>
        <dbReference type="ARBA" id="ARBA00022840"/>
    </source>
</evidence>
<dbReference type="Gene3D" id="3.40.50.300">
    <property type="entry name" value="P-loop containing nucleotide triphosphate hydrolases"/>
    <property type="match status" value="2"/>
</dbReference>
<keyword evidence="3 6" id="KW-0067">ATP-binding</keyword>
<dbReference type="GO" id="GO:0016887">
    <property type="term" value="F:ATP hydrolysis activity"/>
    <property type="evidence" value="ECO:0007669"/>
    <property type="project" value="InterPro"/>
</dbReference>
<gene>
    <name evidence="6" type="ORF">DA01_02635</name>
</gene>
<comment type="caution">
    <text evidence="6">The sequence shown here is derived from an EMBL/GenBank/DDBJ whole genome shotgun (WGS) entry which is preliminary data.</text>
</comment>
<dbReference type="OrthoDB" id="9801441at2"/>
<dbReference type="InterPro" id="IPR051309">
    <property type="entry name" value="ABCF_ATPase"/>
</dbReference>
<dbReference type="SUPFAM" id="SSF52540">
    <property type="entry name" value="P-loop containing nucleoside triphosphate hydrolases"/>
    <property type="match status" value="2"/>
</dbReference>
<dbReference type="Pfam" id="PF00005">
    <property type="entry name" value="ABC_tran"/>
    <property type="match status" value="2"/>
</dbReference>
<organism evidence="6 7">
    <name type="scientific">Dehalococcoides mccartyi</name>
    <dbReference type="NCBI Taxonomy" id="61435"/>
    <lineage>
        <taxon>Bacteria</taxon>
        <taxon>Bacillati</taxon>
        <taxon>Chloroflexota</taxon>
        <taxon>Dehalococcoidia</taxon>
        <taxon>Dehalococcoidales</taxon>
        <taxon>Dehalococcoidaceae</taxon>
        <taxon>Dehalococcoides</taxon>
    </lineage>
</organism>
<keyword evidence="1" id="KW-0677">Repeat</keyword>
<dbReference type="InterPro" id="IPR003439">
    <property type="entry name" value="ABC_transporter-like_ATP-bd"/>
</dbReference>
<dbReference type="GO" id="GO:0005524">
    <property type="term" value="F:ATP binding"/>
    <property type="evidence" value="ECO:0007669"/>
    <property type="project" value="UniProtKB-KW"/>
</dbReference>
<dbReference type="Pfam" id="PF16326">
    <property type="entry name" value="ABC_tran_CTD"/>
    <property type="match status" value="1"/>
</dbReference>
<dbReference type="InterPro" id="IPR017871">
    <property type="entry name" value="ABC_transporter-like_CS"/>
</dbReference>
<feature type="domain" description="ABC transporter" evidence="5">
    <location>
        <begin position="2"/>
        <end position="265"/>
    </location>
</feature>
<dbReference type="SMART" id="SM00382">
    <property type="entry name" value="AAA"/>
    <property type="match status" value="2"/>
</dbReference>
<keyword evidence="4" id="KW-0175">Coiled coil</keyword>
<evidence type="ECO:0000256" key="1">
    <source>
        <dbReference type="ARBA" id="ARBA00022737"/>
    </source>
</evidence>
<proteinExistence type="predicted"/>
<feature type="coiled-coil region" evidence="4">
    <location>
        <begin position="579"/>
        <end position="606"/>
    </location>
</feature>
<reference evidence="6 7" key="1">
    <citation type="journal article" date="2015" name="Sci. Rep.">
        <title>A comparative genomics and reductive dehalogenase gene transcription study of two chloroethene-respiring bacteria, Dehalococcoides mccartyi strains MB and 11a.</title>
        <authorList>
            <person name="Low A."/>
            <person name="Shen Z."/>
            <person name="Cheng D."/>
            <person name="Rogers M.J."/>
            <person name="Lee P.K."/>
            <person name="He J."/>
        </authorList>
    </citation>
    <scope>NUCLEOTIDE SEQUENCE [LARGE SCALE GENOMIC DNA]</scope>
    <source>
        <strain evidence="6 7">MB</strain>
    </source>
</reference>
<dbReference type="PANTHER" id="PTHR42855">
    <property type="entry name" value="ABC TRANSPORTER ATP-BINDING SUBUNIT"/>
    <property type="match status" value="1"/>
</dbReference>
<accession>A0A0V8M3I4</accession>